<gene>
    <name evidence="2" type="ORF">ACFSHS_15980</name>
</gene>
<dbReference type="InterPro" id="IPR029068">
    <property type="entry name" value="Glyas_Bleomycin-R_OHBP_Dase"/>
</dbReference>
<dbReference type="Proteomes" id="UP001597402">
    <property type="component" value="Unassembled WGS sequence"/>
</dbReference>
<protein>
    <submittedName>
        <fullName evidence="2">VOC family protein</fullName>
    </submittedName>
</protein>
<feature type="domain" description="Glyoxalase/fosfomycin resistance/dioxygenase" evidence="1">
    <location>
        <begin position="6"/>
        <end position="120"/>
    </location>
</feature>
<name>A0ABW4XD38_9ACTN</name>
<evidence type="ECO:0000259" key="1">
    <source>
        <dbReference type="Pfam" id="PF00903"/>
    </source>
</evidence>
<sequence>MDVLFIASVSVIAADPAASRRLYVDALGLPLERLDGEYFASERIEGSRHFGVWPLAEAARACFGSEAWPADRPVPQASIEFELADADAVAAGAAELRDVGFELLHEARTEPWGQTVARLQSAEGLVVGLSYAAWLH</sequence>
<evidence type="ECO:0000313" key="3">
    <source>
        <dbReference type="Proteomes" id="UP001597402"/>
    </source>
</evidence>
<proteinExistence type="predicted"/>
<dbReference type="SUPFAM" id="SSF54593">
    <property type="entry name" value="Glyoxalase/Bleomycin resistance protein/Dihydroxybiphenyl dioxygenase"/>
    <property type="match status" value="1"/>
</dbReference>
<organism evidence="2 3">
    <name type="scientific">Blastococcus deserti</name>
    <dbReference type="NCBI Taxonomy" id="2259033"/>
    <lineage>
        <taxon>Bacteria</taxon>
        <taxon>Bacillati</taxon>
        <taxon>Actinomycetota</taxon>
        <taxon>Actinomycetes</taxon>
        <taxon>Geodermatophilales</taxon>
        <taxon>Geodermatophilaceae</taxon>
        <taxon>Blastococcus</taxon>
    </lineage>
</organism>
<keyword evidence="3" id="KW-1185">Reference proteome</keyword>
<accession>A0ABW4XD38</accession>
<evidence type="ECO:0000313" key="2">
    <source>
        <dbReference type="EMBL" id="MFD2093072.1"/>
    </source>
</evidence>
<comment type="caution">
    <text evidence="2">The sequence shown here is derived from an EMBL/GenBank/DDBJ whole genome shotgun (WGS) entry which is preliminary data.</text>
</comment>
<dbReference type="RefSeq" id="WP_376878199.1">
    <property type="nucleotide sequence ID" value="NZ_JBHUHP010000016.1"/>
</dbReference>
<dbReference type="Gene3D" id="3.10.180.10">
    <property type="entry name" value="2,3-Dihydroxybiphenyl 1,2-Dioxygenase, domain 1"/>
    <property type="match status" value="1"/>
</dbReference>
<dbReference type="EMBL" id="JBHUHP010000016">
    <property type="protein sequence ID" value="MFD2093072.1"/>
    <property type="molecule type" value="Genomic_DNA"/>
</dbReference>
<dbReference type="Pfam" id="PF00903">
    <property type="entry name" value="Glyoxalase"/>
    <property type="match status" value="1"/>
</dbReference>
<reference evidence="3" key="1">
    <citation type="journal article" date="2019" name="Int. J. Syst. Evol. Microbiol.">
        <title>The Global Catalogue of Microorganisms (GCM) 10K type strain sequencing project: providing services to taxonomists for standard genome sequencing and annotation.</title>
        <authorList>
            <consortium name="The Broad Institute Genomics Platform"/>
            <consortium name="The Broad Institute Genome Sequencing Center for Infectious Disease"/>
            <person name="Wu L."/>
            <person name="Ma J."/>
        </authorList>
    </citation>
    <scope>NUCLEOTIDE SEQUENCE [LARGE SCALE GENOMIC DNA]</scope>
    <source>
        <strain evidence="3">JCM 3338</strain>
    </source>
</reference>
<dbReference type="InterPro" id="IPR004360">
    <property type="entry name" value="Glyas_Fos-R_dOase_dom"/>
</dbReference>